<evidence type="ECO:0000313" key="1">
    <source>
        <dbReference type="EMBL" id="CAG8775768.1"/>
    </source>
</evidence>
<evidence type="ECO:0000313" key="2">
    <source>
        <dbReference type="Proteomes" id="UP000789920"/>
    </source>
</evidence>
<gene>
    <name evidence="1" type="ORF">RPERSI_LOCUS16944</name>
</gene>
<organism evidence="1 2">
    <name type="scientific">Racocetra persica</name>
    <dbReference type="NCBI Taxonomy" id="160502"/>
    <lineage>
        <taxon>Eukaryota</taxon>
        <taxon>Fungi</taxon>
        <taxon>Fungi incertae sedis</taxon>
        <taxon>Mucoromycota</taxon>
        <taxon>Glomeromycotina</taxon>
        <taxon>Glomeromycetes</taxon>
        <taxon>Diversisporales</taxon>
        <taxon>Gigasporaceae</taxon>
        <taxon>Racocetra</taxon>
    </lineage>
</organism>
<dbReference type="EMBL" id="CAJVQC010042624">
    <property type="protein sequence ID" value="CAG8775768.1"/>
    <property type="molecule type" value="Genomic_DNA"/>
</dbReference>
<protein>
    <submittedName>
        <fullName evidence="1">1587_t:CDS:1</fullName>
    </submittedName>
</protein>
<name>A0ACA9R3T5_9GLOM</name>
<feature type="non-terminal residue" evidence="1">
    <location>
        <position position="1"/>
    </location>
</feature>
<feature type="non-terminal residue" evidence="1">
    <location>
        <position position="151"/>
    </location>
</feature>
<dbReference type="Proteomes" id="UP000789920">
    <property type="component" value="Unassembled WGS sequence"/>
</dbReference>
<accession>A0ACA9R3T5</accession>
<sequence length="151" mass="17058">NTTIMAHPLLIKILNVLAYIFLLSANIYSVFEGFESQSPYHESHKTYISPALFVFGAWDIQICAQLLFFSPLVIYQFFPSATEVVVNAGNDISGALVIAWTLIGIFVEQEDLVIRWTALVLAVLSIFHIIKGIVFLIRRNRGSQKHGFRWG</sequence>
<reference evidence="1" key="1">
    <citation type="submission" date="2021-06" db="EMBL/GenBank/DDBJ databases">
        <authorList>
            <person name="Kallberg Y."/>
            <person name="Tangrot J."/>
            <person name="Rosling A."/>
        </authorList>
    </citation>
    <scope>NUCLEOTIDE SEQUENCE</scope>
    <source>
        <strain evidence="1">MA461A</strain>
    </source>
</reference>
<proteinExistence type="predicted"/>
<comment type="caution">
    <text evidence="1">The sequence shown here is derived from an EMBL/GenBank/DDBJ whole genome shotgun (WGS) entry which is preliminary data.</text>
</comment>
<keyword evidence="2" id="KW-1185">Reference proteome</keyword>